<proteinExistence type="inferred from homology"/>
<dbReference type="Pfam" id="PF14659">
    <property type="entry name" value="Phage_int_SAM_3"/>
    <property type="match status" value="1"/>
</dbReference>
<evidence type="ECO:0000256" key="1">
    <source>
        <dbReference type="ARBA" id="ARBA00008857"/>
    </source>
</evidence>
<accession>A0AA86JWD1</accession>
<comment type="similarity">
    <text evidence="1">Belongs to the 'phage' integrase family.</text>
</comment>
<organism evidence="4 5">
    <name type="scientific">Clostridium neonatale</name>
    <dbReference type="NCBI Taxonomy" id="137838"/>
    <lineage>
        <taxon>Bacteria</taxon>
        <taxon>Bacillati</taxon>
        <taxon>Bacillota</taxon>
        <taxon>Clostridia</taxon>
        <taxon>Eubacteriales</taxon>
        <taxon>Clostridiaceae</taxon>
        <taxon>Clostridium</taxon>
    </lineage>
</organism>
<feature type="domain" description="Integrase SAM-like N-terminal" evidence="3">
    <location>
        <begin position="10"/>
        <end position="36"/>
    </location>
</feature>
<gene>
    <name evidence="4" type="ORF">CNEO_10048</name>
</gene>
<evidence type="ECO:0000256" key="2">
    <source>
        <dbReference type="ARBA" id="ARBA00023125"/>
    </source>
</evidence>
<evidence type="ECO:0000313" key="4">
    <source>
        <dbReference type="EMBL" id="CAG9701514.1"/>
    </source>
</evidence>
<evidence type="ECO:0000313" key="5">
    <source>
        <dbReference type="Proteomes" id="UP000789738"/>
    </source>
</evidence>
<dbReference type="EMBL" id="CAKJVE010000001">
    <property type="protein sequence ID" value="CAG9701514.1"/>
    <property type="molecule type" value="Genomic_DNA"/>
</dbReference>
<evidence type="ECO:0000259" key="3">
    <source>
        <dbReference type="Pfam" id="PF14659"/>
    </source>
</evidence>
<comment type="caution">
    <text evidence="4">The sequence shown here is derived from an EMBL/GenBank/DDBJ whole genome shotgun (WGS) entry which is preliminary data.</text>
</comment>
<dbReference type="RefSeq" id="WP_230142040.1">
    <property type="nucleotide sequence ID" value="NZ_CAKJVE010000001.1"/>
</dbReference>
<dbReference type="Gene3D" id="1.10.150.130">
    <property type="match status" value="1"/>
</dbReference>
<dbReference type="GO" id="GO:0015074">
    <property type="term" value="P:DNA integration"/>
    <property type="evidence" value="ECO:0007669"/>
    <property type="project" value="InterPro"/>
</dbReference>
<dbReference type="AlphaFoldDB" id="A0AA86JWD1"/>
<keyword evidence="2" id="KW-0238">DNA-binding</keyword>
<name>A0AA86JWD1_9CLOT</name>
<dbReference type="InterPro" id="IPR010998">
    <property type="entry name" value="Integrase_recombinase_N"/>
</dbReference>
<dbReference type="Proteomes" id="UP000789738">
    <property type="component" value="Unassembled WGS sequence"/>
</dbReference>
<dbReference type="GO" id="GO:0003677">
    <property type="term" value="F:DNA binding"/>
    <property type="evidence" value="ECO:0007669"/>
    <property type="project" value="UniProtKB-KW"/>
</dbReference>
<sequence>MPTTNNIDISKITPYFSSLNISEITPNHIRQWQNELKKKTIPKLIKKQ</sequence>
<protein>
    <recommendedName>
        <fullName evidence="3">Integrase SAM-like N-terminal domain-containing protein</fullName>
    </recommendedName>
</protein>
<reference evidence="4" key="1">
    <citation type="submission" date="2021-10" db="EMBL/GenBank/DDBJ databases">
        <authorList>
            <person name="Mesa V."/>
        </authorList>
    </citation>
    <scope>NUCLEOTIDE SEQUENCE</scope>
    <source>
        <strain evidence="4">CC3_PB</strain>
    </source>
</reference>
<dbReference type="InterPro" id="IPR004107">
    <property type="entry name" value="Integrase_SAM-like_N"/>
</dbReference>